<proteinExistence type="predicted"/>
<feature type="compositionally biased region" description="Basic and acidic residues" evidence="1">
    <location>
        <begin position="12"/>
        <end position="29"/>
    </location>
</feature>
<keyword evidence="2" id="KW-1133">Transmembrane helix</keyword>
<feature type="transmembrane region" description="Helical" evidence="2">
    <location>
        <begin position="51"/>
        <end position="67"/>
    </location>
</feature>
<keyword evidence="4" id="KW-1185">Reference proteome</keyword>
<keyword evidence="2" id="KW-0812">Transmembrane</keyword>
<organism evidence="3 4">
    <name type="scientific">Pedobacter quisquiliarum</name>
    <dbReference type="NCBI Taxonomy" id="1834438"/>
    <lineage>
        <taxon>Bacteria</taxon>
        <taxon>Pseudomonadati</taxon>
        <taxon>Bacteroidota</taxon>
        <taxon>Sphingobacteriia</taxon>
        <taxon>Sphingobacteriales</taxon>
        <taxon>Sphingobacteriaceae</taxon>
        <taxon>Pedobacter</taxon>
    </lineage>
</organism>
<dbReference type="EMBL" id="BMIL01000006">
    <property type="protein sequence ID" value="GGC66084.1"/>
    <property type="molecule type" value="Genomic_DNA"/>
</dbReference>
<evidence type="ECO:0000313" key="4">
    <source>
        <dbReference type="Proteomes" id="UP000651668"/>
    </source>
</evidence>
<comment type="caution">
    <text evidence="3">The sequence shown here is derived from an EMBL/GenBank/DDBJ whole genome shotgun (WGS) entry which is preliminary data.</text>
</comment>
<evidence type="ECO:0000313" key="3">
    <source>
        <dbReference type="EMBL" id="GGC66084.1"/>
    </source>
</evidence>
<feature type="region of interest" description="Disordered" evidence="1">
    <location>
        <begin position="1"/>
        <end position="41"/>
    </location>
</feature>
<feature type="compositionally biased region" description="Polar residues" evidence="1">
    <location>
        <begin position="1"/>
        <end position="11"/>
    </location>
</feature>
<dbReference type="Proteomes" id="UP000651668">
    <property type="component" value="Unassembled WGS sequence"/>
</dbReference>
<gene>
    <name evidence="3" type="ORF">GCM10011387_19620</name>
</gene>
<name>A0A916XDS7_9SPHI</name>
<accession>A0A916XDS7</accession>
<dbReference type="AlphaFoldDB" id="A0A916XDS7"/>
<evidence type="ECO:0000256" key="2">
    <source>
        <dbReference type="SAM" id="Phobius"/>
    </source>
</evidence>
<keyword evidence="2" id="KW-0472">Membrane</keyword>
<reference evidence="3" key="1">
    <citation type="journal article" date="2014" name="Int. J. Syst. Evol. Microbiol.">
        <title>Complete genome sequence of Corynebacterium casei LMG S-19264T (=DSM 44701T), isolated from a smear-ripened cheese.</title>
        <authorList>
            <consortium name="US DOE Joint Genome Institute (JGI-PGF)"/>
            <person name="Walter F."/>
            <person name="Albersmeier A."/>
            <person name="Kalinowski J."/>
            <person name="Ruckert C."/>
        </authorList>
    </citation>
    <scope>NUCLEOTIDE SEQUENCE</scope>
    <source>
        <strain evidence="3">CGMCC 1.15343</strain>
    </source>
</reference>
<dbReference type="RefSeq" id="WP_188626721.1">
    <property type="nucleotide sequence ID" value="NZ_BMIL01000006.1"/>
</dbReference>
<evidence type="ECO:0000256" key="1">
    <source>
        <dbReference type="SAM" id="MobiDB-lite"/>
    </source>
</evidence>
<sequence length="69" mass="7930">MENIEPQNSKDVNPEPKPIEHDYDKHKADPGPSKEAVFEQNDKGAGPTMKWIIPIILVILFILWFVFGR</sequence>
<protein>
    <submittedName>
        <fullName evidence="3">Uncharacterized protein</fullName>
    </submittedName>
</protein>
<reference evidence="3" key="2">
    <citation type="submission" date="2020-09" db="EMBL/GenBank/DDBJ databases">
        <authorList>
            <person name="Sun Q."/>
            <person name="Zhou Y."/>
        </authorList>
    </citation>
    <scope>NUCLEOTIDE SEQUENCE</scope>
    <source>
        <strain evidence="3">CGMCC 1.15343</strain>
    </source>
</reference>